<feature type="region of interest" description="Disordered" evidence="2">
    <location>
        <begin position="110"/>
        <end position="203"/>
    </location>
</feature>
<evidence type="ECO:0000313" key="4">
    <source>
        <dbReference type="Proteomes" id="UP001150217"/>
    </source>
</evidence>
<evidence type="ECO:0000256" key="1">
    <source>
        <dbReference type="SAM" id="Coils"/>
    </source>
</evidence>
<evidence type="ECO:0000256" key="2">
    <source>
        <dbReference type="SAM" id="MobiDB-lite"/>
    </source>
</evidence>
<comment type="caution">
    <text evidence="3">The sequence shown here is derived from an EMBL/GenBank/DDBJ whole genome shotgun (WGS) entry which is preliminary data.</text>
</comment>
<reference evidence="3" key="1">
    <citation type="submission" date="2022-08" db="EMBL/GenBank/DDBJ databases">
        <title>A Global Phylogenomic Analysis of the Shiitake Genus Lentinula.</title>
        <authorList>
            <consortium name="DOE Joint Genome Institute"/>
            <person name="Sierra-Patev S."/>
            <person name="Min B."/>
            <person name="Naranjo-Ortiz M."/>
            <person name="Looney B."/>
            <person name="Konkel Z."/>
            <person name="Slot J.C."/>
            <person name="Sakamoto Y."/>
            <person name="Steenwyk J.L."/>
            <person name="Rokas A."/>
            <person name="Carro J."/>
            <person name="Camarero S."/>
            <person name="Ferreira P."/>
            <person name="Molpeceres G."/>
            <person name="Ruiz-Duenas F.J."/>
            <person name="Serrano A."/>
            <person name="Henrissat B."/>
            <person name="Drula E."/>
            <person name="Hughes K.W."/>
            <person name="Mata J.L."/>
            <person name="Ishikawa N.K."/>
            <person name="Vargas-Isla R."/>
            <person name="Ushijima S."/>
            <person name="Smith C.A."/>
            <person name="Ahrendt S."/>
            <person name="Andreopoulos W."/>
            <person name="He G."/>
            <person name="Labutti K."/>
            <person name="Lipzen A."/>
            <person name="Ng V."/>
            <person name="Riley R."/>
            <person name="Sandor L."/>
            <person name="Barry K."/>
            <person name="Martinez A.T."/>
            <person name="Xiao Y."/>
            <person name="Gibbons J.G."/>
            <person name="Terashima K."/>
            <person name="Grigoriev I.V."/>
            <person name="Hibbett D.S."/>
        </authorList>
    </citation>
    <scope>NUCLEOTIDE SEQUENCE</scope>
    <source>
        <strain evidence="3">RHP3577 ss4</strain>
    </source>
</reference>
<dbReference type="Proteomes" id="UP001150217">
    <property type="component" value="Unassembled WGS sequence"/>
</dbReference>
<protein>
    <submittedName>
        <fullName evidence="3">Uncharacterized protein</fullName>
    </submittedName>
</protein>
<dbReference type="EMBL" id="JANVFT010000022">
    <property type="protein sequence ID" value="KAJ4497266.1"/>
    <property type="molecule type" value="Genomic_DNA"/>
</dbReference>
<keyword evidence="1" id="KW-0175">Coiled coil</keyword>
<accession>A0ABQ8VLX3</accession>
<name>A0ABQ8VLX3_9AGAR</name>
<proteinExistence type="predicted"/>
<gene>
    <name evidence="3" type="ORF">C8R41DRAFT_822708</name>
</gene>
<sequence length="286" mass="32526">MLEKLVKKVRGDITTLKDKVELDRQFAKTLATPKDVNDARTFATKEVAMVRTKFWDEIKAVRGLIPKDSISRRIAPLESRIDILSSKVEDLEGKLNRALAENELLRAQLHSKELHRGRTPSVTPNTFPHSRSPSPRRRQSQALGRYRSRSSSPFPQHRYALPPPPPPPLPPPTPISRNKRGRSKSLDSRPHKRGQQHNPASEKVSIYVGPFPSTFCAHTMGHVRRWFSEVVQPTYCPYVLEATNGYYQISFGLRADADGFIASWNANFSKSELRSYHGIHIRQGDF</sequence>
<organism evidence="3 4">
    <name type="scientific">Lentinula lateritia</name>
    <dbReference type="NCBI Taxonomy" id="40482"/>
    <lineage>
        <taxon>Eukaryota</taxon>
        <taxon>Fungi</taxon>
        <taxon>Dikarya</taxon>
        <taxon>Basidiomycota</taxon>
        <taxon>Agaricomycotina</taxon>
        <taxon>Agaricomycetes</taxon>
        <taxon>Agaricomycetidae</taxon>
        <taxon>Agaricales</taxon>
        <taxon>Marasmiineae</taxon>
        <taxon>Omphalotaceae</taxon>
        <taxon>Lentinula</taxon>
    </lineage>
</organism>
<evidence type="ECO:0000313" key="3">
    <source>
        <dbReference type="EMBL" id="KAJ4497266.1"/>
    </source>
</evidence>
<keyword evidence="4" id="KW-1185">Reference proteome</keyword>
<feature type="compositionally biased region" description="Polar residues" evidence="2">
    <location>
        <begin position="120"/>
        <end position="129"/>
    </location>
</feature>
<feature type="coiled-coil region" evidence="1">
    <location>
        <begin position="81"/>
        <end position="108"/>
    </location>
</feature>
<feature type="compositionally biased region" description="Pro residues" evidence="2">
    <location>
        <begin position="161"/>
        <end position="174"/>
    </location>
</feature>